<dbReference type="GO" id="GO:0005634">
    <property type="term" value="C:nucleus"/>
    <property type="evidence" value="ECO:0007669"/>
    <property type="project" value="TreeGrafter"/>
</dbReference>
<proteinExistence type="predicted"/>
<sequence length="163" mass="18051">MAEPSDDLLCTYLGCVYVDKPGGMEVLRPAIEKVSTTVPQDKWISVIVNISPASFTISSNNESKEQLLDCRIRYLSFLGVGQDPAFCGIIIHCADNSFKCHVFHCLPSCVQLCKNIEVACKLRYQKCLDAHPQAAKQVETTKSYGAQIKSLVGSFWFGNKQLV</sequence>
<dbReference type="GO" id="GO:0001540">
    <property type="term" value="F:amyloid-beta binding"/>
    <property type="evidence" value="ECO:0007669"/>
    <property type="project" value="InterPro"/>
</dbReference>
<dbReference type="PANTHER" id="PTHR14058:SF8">
    <property type="entry name" value="PROTEIN FE65 HOMOLOG"/>
    <property type="match status" value="1"/>
</dbReference>
<dbReference type="PROSITE" id="PS01179">
    <property type="entry name" value="PID"/>
    <property type="match status" value="1"/>
</dbReference>
<comment type="caution">
    <text evidence="3">The sequence shown here is derived from an EMBL/GenBank/DDBJ whole genome shotgun (WGS) entry which is preliminary data.</text>
</comment>
<evidence type="ECO:0000313" key="3">
    <source>
        <dbReference type="EMBL" id="CAF1225767.1"/>
    </source>
</evidence>
<feature type="domain" description="PID" evidence="2">
    <location>
        <begin position="12"/>
        <end position="137"/>
    </location>
</feature>
<dbReference type="AlphaFoldDB" id="A0A814Y973"/>
<dbReference type="Pfam" id="PF00640">
    <property type="entry name" value="PID"/>
    <property type="match status" value="1"/>
</dbReference>
<dbReference type="InterPro" id="IPR039576">
    <property type="entry name" value="APBB1/2/3"/>
</dbReference>
<evidence type="ECO:0000313" key="4">
    <source>
        <dbReference type="Proteomes" id="UP000663845"/>
    </source>
</evidence>
<dbReference type="InterPro" id="IPR006020">
    <property type="entry name" value="PTB/PI_dom"/>
</dbReference>
<dbReference type="PANTHER" id="PTHR14058">
    <property type="entry name" value="AMYLOID BETA A4 PRECURSOR PROTEIN-BINDING FAMILY B"/>
    <property type="match status" value="1"/>
</dbReference>
<dbReference type="EMBL" id="CAJNOG010000407">
    <property type="protein sequence ID" value="CAF1225767.1"/>
    <property type="molecule type" value="Genomic_DNA"/>
</dbReference>
<accession>A0A814Y973</accession>
<dbReference type="GO" id="GO:0006355">
    <property type="term" value="P:regulation of DNA-templated transcription"/>
    <property type="evidence" value="ECO:0007669"/>
    <property type="project" value="TreeGrafter"/>
</dbReference>
<dbReference type="GO" id="GO:0005737">
    <property type="term" value="C:cytoplasm"/>
    <property type="evidence" value="ECO:0007669"/>
    <property type="project" value="TreeGrafter"/>
</dbReference>
<dbReference type="SUPFAM" id="SSF50729">
    <property type="entry name" value="PH domain-like"/>
    <property type="match status" value="1"/>
</dbReference>
<gene>
    <name evidence="3" type="ORF">JYZ213_LOCUS28259</name>
</gene>
<dbReference type="FunFam" id="2.30.29.30:FF:000034">
    <property type="entry name" value="amyloid beta A4 precursor protein-binding family B member 2"/>
    <property type="match status" value="1"/>
</dbReference>
<dbReference type="Gene3D" id="2.30.29.30">
    <property type="entry name" value="Pleckstrin-homology domain (PH domain)/Phosphotyrosine-binding domain (PTB)"/>
    <property type="match status" value="1"/>
</dbReference>
<evidence type="ECO:0000259" key="2">
    <source>
        <dbReference type="PROSITE" id="PS01179"/>
    </source>
</evidence>
<dbReference type="InterPro" id="IPR011993">
    <property type="entry name" value="PH-like_dom_sf"/>
</dbReference>
<keyword evidence="1" id="KW-0677">Repeat</keyword>
<organism evidence="3 4">
    <name type="scientific">Adineta steineri</name>
    <dbReference type="NCBI Taxonomy" id="433720"/>
    <lineage>
        <taxon>Eukaryota</taxon>
        <taxon>Metazoa</taxon>
        <taxon>Spiralia</taxon>
        <taxon>Gnathifera</taxon>
        <taxon>Rotifera</taxon>
        <taxon>Eurotatoria</taxon>
        <taxon>Bdelloidea</taxon>
        <taxon>Adinetida</taxon>
        <taxon>Adinetidae</taxon>
        <taxon>Adineta</taxon>
    </lineage>
</organism>
<dbReference type="Proteomes" id="UP000663845">
    <property type="component" value="Unassembled WGS sequence"/>
</dbReference>
<protein>
    <recommendedName>
        <fullName evidence="2">PID domain-containing protein</fullName>
    </recommendedName>
</protein>
<reference evidence="3" key="1">
    <citation type="submission" date="2021-02" db="EMBL/GenBank/DDBJ databases">
        <authorList>
            <person name="Nowell W R."/>
        </authorList>
    </citation>
    <scope>NUCLEOTIDE SEQUENCE</scope>
</reference>
<dbReference type="SMART" id="SM00462">
    <property type="entry name" value="PTB"/>
    <property type="match status" value="1"/>
</dbReference>
<evidence type="ECO:0000256" key="1">
    <source>
        <dbReference type="ARBA" id="ARBA00022737"/>
    </source>
</evidence>
<name>A0A814Y973_9BILA</name>